<keyword evidence="8" id="KW-0067">ATP-binding</keyword>
<dbReference type="STRING" id="1802126.A3B25_02930"/>
<protein>
    <recommendedName>
        <fullName evidence="3">tRNA threonylcarbamoyladenosine biosynthesis protein TsaE</fullName>
    </recommendedName>
    <alternativeName>
        <fullName evidence="10">t(6)A37 threonylcarbamoyladenosine biosynthesis protein TsaE</fullName>
    </alternativeName>
</protein>
<evidence type="ECO:0000256" key="2">
    <source>
        <dbReference type="ARBA" id="ARBA00007599"/>
    </source>
</evidence>
<evidence type="ECO:0000256" key="5">
    <source>
        <dbReference type="ARBA" id="ARBA00022694"/>
    </source>
</evidence>
<evidence type="ECO:0000256" key="4">
    <source>
        <dbReference type="ARBA" id="ARBA00022490"/>
    </source>
</evidence>
<dbReference type="Gene3D" id="3.40.50.300">
    <property type="entry name" value="P-loop containing nucleotide triphosphate hydrolases"/>
    <property type="match status" value="1"/>
</dbReference>
<dbReference type="PANTHER" id="PTHR33540">
    <property type="entry name" value="TRNA THREONYLCARBAMOYLADENOSINE BIOSYNTHESIS PROTEIN TSAE"/>
    <property type="match status" value="1"/>
</dbReference>
<comment type="subcellular location">
    <subcellularLocation>
        <location evidence="1">Cytoplasm</location>
    </subcellularLocation>
</comment>
<organism evidence="11 12">
    <name type="scientific">Candidatus Ryanbacteria bacterium RIFCSPLOWO2_01_FULL_48_26</name>
    <dbReference type="NCBI Taxonomy" id="1802126"/>
    <lineage>
        <taxon>Bacteria</taxon>
        <taxon>Candidatus Ryaniibacteriota</taxon>
    </lineage>
</organism>
<evidence type="ECO:0000256" key="6">
    <source>
        <dbReference type="ARBA" id="ARBA00022723"/>
    </source>
</evidence>
<comment type="caution">
    <text evidence="11">The sequence shown here is derived from an EMBL/GenBank/DDBJ whole genome shotgun (WGS) entry which is preliminary data.</text>
</comment>
<reference evidence="11 12" key="1">
    <citation type="journal article" date="2016" name="Nat. Commun.">
        <title>Thousands of microbial genomes shed light on interconnected biogeochemical processes in an aquifer system.</title>
        <authorList>
            <person name="Anantharaman K."/>
            <person name="Brown C.T."/>
            <person name="Hug L.A."/>
            <person name="Sharon I."/>
            <person name="Castelle C.J."/>
            <person name="Probst A.J."/>
            <person name="Thomas B.C."/>
            <person name="Singh A."/>
            <person name="Wilkins M.J."/>
            <person name="Karaoz U."/>
            <person name="Brodie E.L."/>
            <person name="Williams K.H."/>
            <person name="Hubbard S.S."/>
            <person name="Banfield J.F."/>
        </authorList>
    </citation>
    <scope>NUCLEOTIDE SEQUENCE [LARGE SCALE GENOMIC DNA]</scope>
</reference>
<gene>
    <name evidence="11" type="ORF">A3B25_02930</name>
</gene>
<evidence type="ECO:0000256" key="8">
    <source>
        <dbReference type="ARBA" id="ARBA00022840"/>
    </source>
</evidence>
<dbReference type="EMBL" id="MHNW01000039">
    <property type="protein sequence ID" value="OGZ52785.1"/>
    <property type="molecule type" value="Genomic_DNA"/>
</dbReference>
<dbReference type="NCBIfam" id="TIGR00150">
    <property type="entry name" value="T6A_YjeE"/>
    <property type="match status" value="1"/>
</dbReference>
<accession>A0A1G2GRE3</accession>
<evidence type="ECO:0000256" key="7">
    <source>
        <dbReference type="ARBA" id="ARBA00022741"/>
    </source>
</evidence>
<evidence type="ECO:0000313" key="11">
    <source>
        <dbReference type="EMBL" id="OGZ52785.1"/>
    </source>
</evidence>
<dbReference type="GO" id="GO:0046872">
    <property type="term" value="F:metal ion binding"/>
    <property type="evidence" value="ECO:0007669"/>
    <property type="project" value="UniProtKB-KW"/>
</dbReference>
<proteinExistence type="inferred from homology"/>
<keyword evidence="4" id="KW-0963">Cytoplasm</keyword>
<evidence type="ECO:0000256" key="3">
    <source>
        <dbReference type="ARBA" id="ARBA00019010"/>
    </source>
</evidence>
<keyword evidence="5" id="KW-0819">tRNA processing</keyword>
<dbReference type="InterPro" id="IPR003442">
    <property type="entry name" value="T6A_TsaE"/>
</dbReference>
<evidence type="ECO:0000256" key="10">
    <source>
        <dbReference type="ARBA" id="ARBA00032441"/>
    </source>
</evidence>
<dbReference type="Pfam" id="PF02367">
    <property type="entry name" value="TsaE"/>
    <property type="match status" value="1"/>
</dbReference>
<dbReference type="GO" id="GO:0016740">
    <property type="term" value="F:transferase activity"/>
    <property type="evidence" value="ECO:0007669"/>
    <property type="project" value="UniProtKB-KW"/>
</dbReference>
<dbReference type="GO" id="GO:0002949">
    <property type="term" value="P:tRNA threonylcarbamoyladenosine modification"/>
    <property type="evidence" value="ECO:0007669"/>
    <property type="project" value="InterPro"/>
</dbReference>
<dbReference type="InterPro" id="IPR027417">
    <property type="entry name" value="P-loop_NTPase"/>
</dbReference>
<evidence type="ECO:0000256" key="9">
    <source>
        <dbReference type="ARBA" id="ARBA00022842"/>
    </source>
</evidence>
<keyword evidence="11" id="KW-0808">Transferase</keyword>
<dbReference type="AlphaFoldDB" id="A0A1G2GRE3"/>
<dbReference type="GO" id="GO:0005737">
    <property type="term" value="C:cytoplasm"/>
    <property type="evidence" value="ECO:0007669"/>
    <property type="project" value="UniProtKB-SubCell"/>
</dbReference>
<keyword evidence="9" id="KW-0460">Magnesium</keyword>
<name>A0A1G2GRE3_9BACT</name>
<comment type="similarity">
    <text evidence="2">Belongs to the TsaE family.</text>
</comment>
<dbReference type="SUPFAM" id="SSF52540">
    <property type="entry name" value="P-loop containing nucleoside triphosphate hydrolases"/>
    <property type="match status" value="1"/>
</dbReference>
<dbReference type="PANTHER" id="PTHR33540:SF2">
    <property type="entry name" value="TRNA THREONYLCARBAMOYLADENOSINE BIOSYNTHESIS PROTEIN TSAE"/>
    <property type="match status" value="1"/>
</dbReference>
<sequence length="150" mass="16968">MAERILAVIPVKTGIQSKKSKTEGAFIIALSGDLGAGKTTFVQGFARGLGIKKRATSPTFIIFRRFAIPKVESHKSKVESLYHVDAYRIKKSADLTALGFKEILKDPKNIVLIEWPENIKKILPKTVFWVRFKHGRRELERSLTFSKDLL</sequence>
<evidence type="ECO:0000256" key="1">
    <source>
        <dbReference type="ARBA" id="ARBA00004496"/>
    </source>
</evidence>
<dbReference type="Proteomes" id="UP000179106">
    <property type="component" value="Unassembled WGS sequence"/>
</dbReference>
<evidence type="ECO:0000313" key="12">
    <source>
        <dbReference type="Proteomes" id="UP000179106"/>
    </source>
</evidence>
<dbReference type="GO" id="GO:0005524">
    <property type="term" value="F:ATP binding"/>
    <property type="evidence" value="ECO:0007669"/>
    <property type="project" value="UniProtKB-KW"/>
</dbReference>
<keyword evidence="7" id="KW-0547">Nucleotide-binding</keyword>
<keyword evidence="6" id="KW-0479">Metal-binding</keyword>